<dbReference type="Gene3D" id="3.40.190.10">
    <property type="entry name" value="Periplasmic binding protein-like II"/>
    <property type="match status" value="1"/>
</dbReference>
<evidence type="ECO:0000256" key="2">
    <source>
        <dbReference type="ARBA" id="ARBA00022448"/>
    </source>
</evidence>
<dbReference type="Pfam" id="PF00496">
    <property type="entry name" value="SBP_bac_5"/>
    <property type="match status" value="1"/>
</dbReference>
<keyword evidence="2" id="KW-0813">Transport</keyword>
<evidence type="ECO:0000256" key="1">
    <source>
        <dbReference type="ARBA" id="ARBA00005695"/>
    </source>
</evidence>
<dbReference type="PIRSF" id="PIRSF002741">
    <property type="entry name" value="MppA"/>
    <property type="match status" value="1"/>
</dbReference>
<reference evidence="6 7" key="1">
    <citation type="submission" date="2024-03" db="EMBL/GenBank/DDBJ databases">
        <title>Mouse gut bacterial collection (mGBC) of GemPharmatech.</title>
        <authorList>
            <person name="He Y."/>
            <person name="Dong L."/>
            <person name="Wu D."/>
            <person name="Gao X."/>
            <person name="Lin Z."/>
        </authorList>
    </citation>
    <scope>NUCLEOTIDE SEQUENCE [LARGE SCALE GENOMIC DNA]</scope>
    <source>
        <strain evidence="6 7">15-30</strain>
    </source>
</reference>
<keyword evidence="7" id="KW-1185">Reference proteome</keyword>
<dbReference type="EMBL" id="JBCLUF010000022">
    <property type="protein sequence ID" value="MEY8662588.1"/>
    <property type="molecule type" value="Genomic_DNA"/>
</dbReference>
<feature type="signal peptide" evidence="4">
    <location>
        <begin position="1"/>
        <end position="25"/>
    </location>
</feature>
<feature type="chain" id="PRO_5045768878" evidence="4">
    <location>
        <begin position="26"/>
        <end position="579"/>
    </location>
</feature>
<accession>A0ABV4DQY7</accession>
<protein>
    <submittedName>
        <fullName evidence="6">ABC transporter substrate-binding protein</fullName>
    </submittedName>
</protein>
<dbReference type="PANTHER" id="PTHR30290">
    <property type="entry name" value="PERIPLASMIC BINDING COMPONENT OF ABC TRANSPORTER"/>
    <property type="match status" value="1"/>
</dbReference>
<feature type="domain" description="Solute-binding protein family 5" evidence="5">
    <location>
        <begin position="107"/>
        <end position="489"/>
    </location>
</feature>
<comment type="similarity">
    <text evidence="1">Belongs to the bacterial solute-binding protein 5 family.</text>
</comment>
<sequence>MKKKRVSWLVPLVCVGTLLVQSNFARSVLSAELPVKTHDTRPVKQGGTLHVGMVSDTSFKGVFSRELNNDAATTTATSFAVPGLYRGNKNYQYVKGGLADLTFDWQKKTITAKVSPKARWSDGKPLTSRDLAFSYEVLGNKDSGSGRYNESFEEIEGMKEYHLGQAQKISGLEEKDAKTLVIHYKAMHPAMRFQGSKYLSGTALPYHYLKDIPMNKLAASDELRKKPLSYGAFAVKKIVPGETIEYVANKYYVKRPKLSKLTFEVVSTAQAAAALKAKKFDMLLEEPSGVYAKVKDLKDFTVLGQKDLAYSYLGFKVGHVDQAGVSQMTKGAAVGDRTLRQAMAYAMNVDQVLKKFGYGLSYRATTIVPDAFGKYHDSKVKGYPYDMQKANTLLDKAGYKRQKDGYRTRPNGKPLKLKLLASRGSKDFEAIVQNYLEQWKKLGVRVELVNGRLQDYHTVTDKVLNDSHDFDMWMLGWSVGAEPTMHALSYLPKAPYNFGHFATKENTELIDSFTRSPKAFNQKYLLQQFYKWQAYMEKEAFILPLSNDYATVPVAKDVAGVTLENGKDYYMWSEVGFTK</sequence>
<comment type="caution">
    <text evidence="6">The sequence shown here is derived from an EMBL/GenBank/DDBJ whole genome shotgun (WGS) entry which is preliminary data.</text>
</comment>
<dbReference type="Gene3D" id="3.10.105.10">
    <property type="entry name" value="Dipeptide-binding Protein, Domain 3"/>
    <property type="match status" value="1"/>
</dbReference>
<keyword evidence="3 4" id="KW-0732">Signal</keyword>
<dbReference type="InterPro" id="IPR039424">
    <property type="entry name" value="SBP_5"/>
</dbReference>
<evidence type="ECO:0000259" key="5">
    <source>
        <dbReference type="Pfam" id="PF00496"/>
    </source>
</evidence>
<dbReference type="InterPro" id="IPR000914">
    <property type="entry name" value="SBP_5_dom"/>
</dbReference>
<evidence type="ECO:0000256" key="3">
    <source>
        <dbReference type="ARBA" id="ARBA00022729"/>
    </source>
</evidence>
<gene>
    <name evidence="6" type="ORF">AALT52_06785</name>
</gene>
<evidence type="ECO:0000313" key="7">
    <source>
        <dbReference type="Proteomes" id="UP001565236"/>
    </source>
</evidence>
<dbReference type="PANTHER" id="PTHR30290:SF9">
    <property type="entry name" value="OLIGOPEPTIDE-BINDING PROTEIN APPA"/>
    <property type="match status" value="1"/>
</dbReference>
<evidence type="ECO:0000313" key="6">
    <source>
        <dbReference type="EMBL" id="MEY8662588.1"/>
    </source>
</evidence>
<organism evidence="6 7">
    <name type="scientific">Ligilactobacillus faecis</name>
    <dbReference type="NCBI Taxonomy" id="762833"/>
    <lineage>
        <taxon>Bacteria</taxon>
        <taxon>Bacillati</taxon>
        <taxon>Bacillota</taxon>
        <taxon>Bacilli</taxon>
        <taxon>Lactobacillales</taxon>
        <taxon>Lactobacillaceae</taxon>
        <taxon>Ligilactobacillus</taxon>
    </lineage>
</organism>
<evidence type="ECO:0000256" key="4">
    <source>
        <dbReference type="SAM" id="SignalP"/>
    </source>
</evidence>
<proteinExistence type="inferred from homology"/>
<dbReference type="SUPFAM" id="SSF53850">
    <property type="entry name" value="Periplasmic binding protein-like II"/>
    <property type="match status" value="1"/>
</dbReference>
<dbReference type="RefSeq" id="WP_369942243.1">
    <property type="nucleotide sequence ID" value="NZ_JBCLUF010000022.1"/>
</dbReference>
<dbReference type="Proteomes" id="UP001565236">
    <property type="component" value="Unassembled WGS sequence"/>
</dbReference>
<dbReference type="InterPro" id="IPR030678">
    <property type="entry name" value="Peptide/Ni-bd"/>
</dbReference>
<name>A0ABV4DQY7_9LACO</name>